<dbReference type="Proteomes" id="UP001368618">
    <property type="component" value="Chromosome"/>
</dbReference>
<dbReference type="Pfam" id="PF00329">
    <property type="entry name" value="Complex1_30kDa"/>
    <property type="match status" value="1"/>
</dbReference>
<evidence type="ECO:0000256" key="3">
    <source>
        <dbReference type="HAMAP-Rule" id="MF_01357"/>
    </source>
</evidence>
<comment type="function">
    <text evidence="3">NDH-1 shuttles electrons from NADH, via FMN and iron-sulfur (Fe-S) centers, to quinones in the respiratory chain. The immediate electron acceptor for the enzyme in this species is believed to be ubiquinone. Couples the redox reaction to proton translocation (for every two electrons transferred, four hydrogen ions are translocated across the cytoplasmic membrane), and thus conserves the redox energy in a proton gradient.</text>
</comment>
<dbReference type="EMBL" id="CP135137">
    <property type="protein sequence ID" value="WWR11732.1"/>
    <property type="molecule type" value="Genomic_DNA"/>
</dbReference>
<dbReference type="HAMAP" id="MF_01357">
    <property type="entry name" value="NDH1_NuoC"/>
    <property type="match status" value="1"/>
</dbReference>
<dbReference type="RefSeq" id="WP_338516247.1">
    <property type="nucleotide sequence ID" value="NZ_CP135137.1"/>
</dbReference>
<keyword evidence="3 5" id="KW-0874">Quinone</keyword>
<keyword evidence="8" id="KW-1185">Reference proteome</keyword>
<dbReference type="PANTHER" id="PTHR10884:SF14">
    <property type="entry name" value="NADH DEHYDROGENASE [UBIQUINONE] IRON-SULFUR PROTEIN 3, MITOCHONDRIAL"/>
    <property type="match status" value="1"/>
</dbReference>
<keyword evidence="3 4" id="KW-1278">Translocase</keyword>
<evidence type="ECO:0000256" key="4">
    <source>
        <dbReference type="RuleBase" id="RU003456"/>
    </source>
</evidence>
<evidence type="ECO:0000256" key="1">
    <source>
        <dbReference type="ARBA" id="ARBA00007569"/>
    </source>
</evidence>
<name>A0ABZ2GWA1_9GAMM</name>
<dbReference type="EC" id="7.1.1.-" evidence="3"/>
<gene>
    <name evidence="3" type="primary">nuoC</name>
    <name evidence="7" type="ORF">RQL39_01070</name>
</gene>
<accession>A0ABZ2GWA1</accession>
<evidence type="ECO:0000259" key="6">
    <source>
        <dbReference type="Pfam" id="PF00329"/>
    </source>
</evidence>
<evidence type="ECO:0000256" key="2">
    <source>
        <dbReference type="ARBA" id="ARBA00022448"/>
    </source>
</evidence>
<dbReference type="GO" id="GO:0050136">
    <property type="term" value="F:NADH dehydrogenase (quinone) (non-electrogenic) activity"/>
    <property type="evidence" value="ECO:0007669"/>
    <property type="project" value="UniProtKB-EC"/>
</dbReference>
<comment type="subcellular location">
    <subcellularLocation>
        <location evidence="3">Cell membrane</location>
        <topology evidence="3">Peripheral membrane protein</topology>
        <orientation evidence="3">Cytoplasmic side</orientation>
    </subcellularLocation>
</comment>
<dbReference type="InterPro" id="IPR001268">
    <property type="entry name" value="NADH_UbQ_OxRdtase_30kDa_su"/>
</dbReference>
<dbReference type="PANTHER" id="PTHR10884">
    <property type="entry name" value="NADH DEHYDROGENASE UBIQUINONE IRON-SULFUR PROTEIN 3"/>
    <property type="match status" value="1"/>
</dbReference>
<keyword evidence="3" id="KW-0830">Ubiquinone</keyword>
<feature type="domain" description="NADH:ubiquinone oxidoreductase 30kDa subunit" evidence="6">
    <location>
        <begin position="37"/>
        <end position="183"/>
    </location>
</feature>
<evidence type="ECO:0000313" key="7">
    <source>
        <dbReference type="EMBL" id="WWR11732.1"/>
    </source>
</evidence>
<evidence type="ECO:0000313" key="8">
    <source>
        <dbReference type="Proteomes" id="UP001368618"/>
    </source>
</evidence>
<dbReference type="NCBIfam" id="NF004730">
    <property type="entry name" value="PRK06074.1-1"/>
    <property type="match status" value="1"/>
</dbReference>
<comment type="subunit">
    <text evidence="3">NDH-1 is composed of 14 different subunits. Subunits NuoB, C, D, E, F, and G constitute the peripheral sector of the complex.</text>
</comment>
<keyword evidence="3" id="KW-1003">Cell membrane</keyword>
<dbReference type="Gene3D" id="3.30.460.80">
    <property type="entry name" value="NADH:ubiquinone oxidoreductase, 30kDa subunit"/>
    <property type="match status" value="1"/>
</dbReference>
<dbReference type="InterPro" id="IPR020396">
    <property type="entry name" value="NADH_UbQ_OxRdtase_CS"/>
</dbReference>
<keyword evidence="7" id="KW-0560">Oxidoreductase</keyword>
<dbReference type="PROSITE" id="PS00542">
    <property type="entry name" value="COMPLEX1_30K"/>
    <property type="match status" value="1"/>
</dbReference>
<dbReference type="InterPro" id="IPR037232">
    <property type="entry name" value="NADH_quin_OxRdtase_su_C/D-like"/>
</dbReference>
<evidence type="ECO:0000256" key="5">
    <source>
        <dbReference type="RuleBase" id="RU003582"/>
    </source>
</evidence>
<dbReference type="SUPFAM" id="SSF143243">
    <property type="entry name" value="Nqo5-like"/>
    <property type="match status" value="1"/>
</dbReference>
<comment type="catalytic activity">
    <reaction evidence="3 5">
        <text>a quinone + NADH + 5 H(+)(in) = a quinol + NAD(+) + 4 H(+)(out)</text>
        <dbReference type="Rhea" id="RHEA:57888"/>
        <dbReference type="ChEBI" id="CHEBI:15378"/>
        <dbReference type="ChEBI" id="CHEBI:24646"/>
        <dbReference type="ChEBI" id="CHEBI:57540"/>
        <dbReference type="ChEBI" id="CHEBI:57945"/>
        <dbReference type="ChEBI" id="CHEBI:132124"/>
    </reaction>
</comment>
<comment type="similarity">
    <text evidence="1 3 4">Belongs to the complex I 30 kDa subunit family.</text>
</comment>
<protein>
    <recommendedName>
        <fullName evidence="3">NADH-quinone oxidoreductase subunit C</fullName>
        <ecNumber evidence="3">7.1.1.-</ecNumber>
    </recommendedName>
    <alternativeName>
        <fullName evidence="3">NADH dehydrogenase I subunit C</fullName>
    </alternativeName>
    <alternativeName>
        <fullName evidence="3">NDH-1 subunit C</fullName>
    </alternativeName>
</protein>
<proteinExistence type="inferred from homology"/>
<keyword evidence="3" id="KW-0472">Membrane</keyword>
<reference evidence="7" key="1">
    <citation type="submission" date="2023-09" db="EMBL/GenBank/DDBJ databases">
        <title>Genomes of two closely related lineages of the louse Polyplax serrata with different host specificities.</title>
        <authorList>
            <person name="Martinu J."/>
            <person name="Tarabai H."/>
            <person name="Stefka J."/>
            <person name="Hypsa V."/>
        </authorList>
    </citation>
    <scope>NUCLEOTIDE SEQUENCE [LARGE SCALE GENOMIC DNA]</scope>
    <source>
        <strain evidence="7">98ZLc_SE</strain>
    </source>
</reference>
<dbReference type="InterPro" id="IPR010218">
    <property type="entry name" value="NADH_DH_suC"/>
</dbReference>
<keyword evidence="2 3" id="KW-0813">Transport</keyword>
<organism evidence="7 8">
    <name type="scientific">Candidatus Legionella polyplacis</name>
    <dbReference type="NCBI Taxonomy" id="2005262"/>
    <lineage>
        <taxon>Bacteria</taxon>
        <taxon>Pseudomonadati</taxon>
        <taxon>Pseudomonadota</taxon>
        <taxon>Gammaproteobacteria</taxon>
        <taxon>Legionellales</taxon>
        <taxon>Legionellaceae</taxon>
        <taxon>Legionella</taxon>
    </lineage>
</organism>
<sequence>MKDIINLYNKLRDKLKNYNSKIMINHNEITLECDLFSLKDILLVLKTNNEFSFNQLVDLCGVDYLDYGKSDWNVRSATVCGFSRAVLEKKSKILDFNKNRFAVVYHLLSVEKNHRVRVKSFIDNEDLIVPSVYDIWEVADWFEREAYDMYGILFDGHPDLRRILTDYGFMHYPLRKDFPIIGYSEVYYDDVLGKVIYEPVNIKSRITVPKVIKK</sequence>
<keyword evidence="3 4" id="KW-0520">NAD</keyword>